<dbReference type="HAMAP" id="MF_00082">
    <property type="entry name" value="ArgB"/>
    <property type="match status" value="1"/>
</dbReference>
<keyword evidence="1" id="KW-0055">Arginine biosynthesis</keyword>
<evidence type="ECO:0000256" key="2">
    <source>
        <dbReference type="ARBA" id="ARBA00022605"/>
    </source>
</evidence>
<dbReference type="AlphaFoldDB" id="A0A6J6DRE3"/>
<dbReference type="GO" id="GO:0005737">
    <property type="term" value="C:cytoplasm"/>
    <property type="evidence" value="ECO:0007669"/>
    <property type="project" value="InterPro"/>
</dbReference>
<dbReference type="GO" id="GO:0003991">
    <property type="term" value="F:acetylglutamate kinase activity"/>
    <property type="evidence" value="ECO:0007669"/>
    <property type="project" value="InterPro"/>
</dbReference>
<keyword evidence="3" id="KW-0808">Transferase</keyword>
<dbReference type="InterPro" id="IPR001057">
    <property type="entry name" value="Glu/AcGlu_kinase"/>
</dbReference>
<evidence type="ECO:0000256" key="5">
    <source>
        <dbReference type="ARBA" id="ARBA00022777"/>
    </source>
</evidence>
<dbReference type="InterPro" id="IPR037528">
    <property type="entry name" value="ArgB"/>
</dbReference>
<evidence type="ECO:0000313" key="9">
    <source>
        <dbReference type="EMBL" id="CAB4566076.1"/>
    </source>
</evidence>
<dbReference type="Pfam" id="PF00696">
    <property type="entry name" value="AA_kinase"/>
    <property type="match status" value="1"/>
</dbReference>
<evidence type="ECO:0000256" key="4">
    <source>
        <dbReference type="ARBA" id="ARBA00022741"/>
    </source>
</evidence>
<dbReference type="Gene3D" id="3.40.1160.10">
    <property type="entry name" value="Acetylglutamate kinase-like"/>
    <property type="match status" value="1"/>
</dbReference>
<keyword evidence="6" id="KW-0067">ATP-binding</keyword>
<keyword evidence="2" id="KW-0028">Amino-acid biosynthesis</keyword>
<evidence type="ECO:0000256" key="7">
    <source>
        <dbReference type="ARBA" id="ARBA00029440"/>
    </source>
</evidence>
<sequence length="261" mass="27274">MMVVKYGGNAMRDENGDFARAIADAINKGEEIVIVHGGGPQINEALSKAGIESQWVSGLRVTTQQVFEIVEDILVNQVGPELAVSLQSAGIKAHSFSARALPTIYSEKMELSVGGEVRDVGLVGKVTRVDTAQILELLSKDVTPVVAPISSSMDCSYGLNVNADSAAAAIASGLNATALIIMTDVAGIYRNWPDESSLIHTISAEELESIKDSFNDGMSPKVQATLDALAFGVKAVRIIDGTKPEAFASALAGRGGTLVSA</sequence>
<feature type="domain" description="Aspartate/glutamate/uridylate kinase" evidence="8">
    <location>
        <begin position="2"/>
        <end position="240"/>
    </location>
</feature>
<protein>
    <submittedName>
        <fullName evidence="9">Unannotated protein</fullName>
    </submittedName>
</protein>
<dbReference type="SUPFAM" id="SSF53633">
    <property type="entry name" value="Carbamate kinase-like"/>
    <property type="match status" value="1"/>
</dbReference>
<gene>
    <name evidence="9" type="ORF">UFOPK1643_00500</name>
</gene>
<organism evidence="9">
    <name type="scientific">freshwater metagenome</name>
    <dbReference type="NCBI Taxonomy" id="449393"/>
    <lineage>
        <taxon>unclassified sequences</taxon>
        <taxon>metagenomes</taxon>
        <taxon>ecological metagenomes</taxon>
    </lineage>
</organism>
<reference evidence="9" key="1">
    <citation type="submission" date="2020-05" db="EMBL/GenBank/DDBJ databases">
        <authorList>
            <person name="Chiriac C."/>
            <person name="Salcher M."/>
            <person name="Ghai R."/>
            <person name="Kavagutti S V."/>
        </authorList>
    </citation>
    <scope>NUCLEOTIDE SEQUENCE</scope>
</reference>
<proteinExistence type="inferred from homology"/>
<dbReference type="InterPro" id="IPR004662">
    <property type="entry name" value="AcgluKinase_fam"/>
</dbReference>
<dbReference type="PIRSF" id="PIRSF000728">
    <property type="entry name" value="NAGK"/>
    <property type="match status" value="1"/>
</dbReference>
<dbReference type="PRINTS" id="PR00474">
    <property type="entry name" value="GLU5KINASE"/>
</dbReference>
<evidence type="ECO:0000256" key="6">
    <source>
        <dbReference type="ARBA" id="ARBA00022840"/>
    </source>
</evidence>
<comment type="pathway">
    <text evidence="7">Amino-acid biosynthesis.</text>
</comment>
<keyword evidence="5" id="KW-0418">Kinase</keyword>
<dbReference type="EMBL" id="CAEZTK010000025">
    <property type="protein sequence ID" value="CAB4566076.1"/>
    <property type="molecule type" value="Genomic_DNA"/>
</dbReference>
<name>A0A6J6DRE3_9ZZZZ</name>
<dbReference type="PANTHER" id="PTHR23342:SF0">
    <property type="entry name" value="N-ACETYLGLUTAMATE SYNTHASE, MITOCHONDRIAL"/>
    <property type="match status" value="1"/>
</dbReference>
<dbReference type="InterPro" id="IPR001048">
    <property type="entry name" value="Asp/Glu/Uridylate_kinase"/>
</dbReference>
<evidence type="ECO:0000256" key="1">
    <source>
        <dbReference type="ARBA" id="ARBA00022571"/>
    </source>
</evidence>
<dbReference type="GO" id="GO:0005524">
    <property type="term" value="F:ATP binding"/>
    <property type="evidence" value="ECO:0007669"/>
    <property type="project" value="UniProtKB-KW"/>
</dbReference>
<dbReference type="PANTHER" id="PTHR23342">
    <property type="entry name" value="N-ACETYLGLUTAMATE SYNTHASE"/>
    <property type="match status" value="1"/>
</dbReference>
<keyword evidence="4" id="KW-0547">Nucleotide-binding</keyword>
<accession>A0A6J6DRE3</accession>
<dbReference type="NCBIfam" id="TIGR00761">
    <property type="entry name" value="argB"/>
    <property type="match status" value="1"/>
</dbReference>
<dbReference type="CDD" id="cd04238">
    <property type="entry name" value="AAK_NAGK-like"/>
    <property type="match status" value="1"/>
</dbReference>
<evidence type="ECO:0000259" key="8">
    <source>
        <dbReference type="Pfam" id="PF00696"/>
    </source>
</evidence>
<dbReference type="InterPro" id="IPR036393">
    <property type="entry name" value="AceGlu_kinase-like_sf"/>
</dbReference>
<evidence type="ECO:0000256" key="3">
    <source>
        <dbReference type="ARBA" id="ARBA00022679"/>
    </source>
</evidence>
<dbReference type="GO" id="GO:0006526">
    <property type="term" value="P:L-arginine biosynthetic process"/>
    <property type="evidence" value="ECO:0007669"/>
    <property type="project" value="UniProtKB-KW"/>
</dbReference>